<dbReference type="Proteomes" id="UP000708208">
    <property type="component" value="Unassembled WGS sequence"/>
</dbReference>
<keyword evidence="3" id="KW-1185">Reference proteome</keyword>
<accession>A0A8J2P934</accession>
<evidence type="ECO:0000313" key="3">
    <source>
        <dbReference type="Proteomes" id="UP000708208"/>
    </source>
</evidence>
<comment type="caution">
    <text evidence="2">The sequence shown here is derived from an EMBL/GenBank/DDBJ whole genome shotgun (WGS) entry which is preliminary data.</text>
</comment>
<proteinExistence type="predicted"/>
<dbReference type="OrthoDB" id="425619at2759"/>
<dbReference type="AlphaFoldDB" id="A0A8J2P934"/>
<organism evidence="2 3">
    <name type="scientific">Allacma fusca</name>
    <dbReference type="NCBI Taxonomy" id="39272"/>
    <lineage>
        <taxon>Eukaryota</taxon>
        <taxon>Metazoa</taxon>
        <taxon>Ecdysozoa</taxon>
        <taxon>Arthropoda</taxon>
        <taxon>Hexapoda</taxon>
        <taxon>Collembola</taxon>
        <taxon>Symphypleona</taxon>
        <taxon>Sminthuridae</taxon>
        <taxon>Allacma</taxon>
    </lineage>
</organism>
<name>A0A8J2P934_9HEXA</name>
<sequence length="359" mass="40074">MVEANKTDVTDTVVEIMKNFNLPPDLIEPLEVVLREFAHIFTAKPGICTLVEQTIDTGDSRPIACNPRPMTIAKRTTFQNLFQKILDNDIIKPCSGSWVSACVIVPKRDGDGKEKEENAEINQARSLGYYNKGRVHGNFKIGDKVLLYSLTLSNAAKGITASLCTKCKGQFEIVDMTSRQICTLTCLKTGKVLGTLHVAKLKPFYSRDECPKSGFSNGDVREEVSRGLCTDREKDFFPAMEHRMKAMSVSGRRNFWWTANVMYSPRAYRVFENSISLTIETFNLASPPRVMKRKPCQEWVNKVETSLRTVGNDNPLVNCVDNTVDKTLSNSQPAQTTIQTNSKNGVPECSQSKVKNVAS</sequence>
<evidence type="ECO:0000313" key="2">
    <source>
        <dbReference type="EMBL" id="CAG7785562.1"/>
    </source>
</evidence>
<evidence type="ECO:0000256" key="1">
    <source>
        <dbReference type="SAM" id="MobiDB-lite"/>
    </source>
</evidence>
<dbReference type="EMBL" id="CAJVCH010298834">
    <property type="protein sequence ID" value="CAG7785562.1"/>
    <property type="molecule type" value="Genomic_DNA"/>
</dbReference>
<reference evidence="2" key="1">
    <citation type="submission" date="2021-06" db="EMBL/GenBank/DDBJ databases">
        <authorList>
            <person name="Hodson N. C."/>
            <person name="Mongue J. A."/>
            <person name="Jaron S. K."/>
        </authorList>
    </citation>
    <scope>NUCLEOTIDE SEQUENCE</scope>
</reference>
<feature type="region of interest" description="Disordered" evidence="1">
    <location>
        <begin position="334"/>
        <end position="359"/>
    </location>
</feature>
<gene>
    <name evidence="2" type="ORF">AFUS01_LOCUS24180</name>
</gene>
<protein>
    <submittedName>
        <fullName evidence="2">Uncharacterized protein</fullName>
    </submittedName>
</protein>